<proteinExistence type="predicted"/>
<name>A0A388TGQ3_9BACT</name>
<accession>A0A388TGQ3</accession>
<protein>
    <submittedName>
        <fullName evidence="1">Uncharacterized protein</fullName>
    </submittedName>
</protein>
<sequence>MQINLGEDARKYVDTTPPFPWRVDKTAPKEIVGRLKDLNKICEKNYGYTAFIFNQDIYDGMETMRAVKRKYAKWQKQNKDMLERIHQKYGKENS</sequence>
<organism evidence="1 2">
    <name type="scientific">Candidatus Termititenax persephonae</name>
    <dbReference type="NCBI Taxonomy" id="2218525"/>
    <lineage>
        <taxon>Bacteria</taxon>
        <taxon>Bacillati</taxon>
        <taxon>Candidatus Margulisiibacteriota</taxon>
        <taxon>Candidatus Termititenacia</taxon>
        <taxon>Candidatus Termititenacales</taxon>
        <taxon>Candidatus Termititenacaceae</taxon>
        <taxon>Candidatus Termititenax</taxon>
    </lineage>
</organism>
<reference evidence="1 2" key="1">
    <citation type="journal article" date="2019" name="ISME J.">
        <title>Genome analyses of uncultured TG2/ZB3 bacteria in 'Margulisbacteria' specifically attached to ectosymbiotic spirochetes of protists in the termite gut.</title>
        <authorList>
            <person name="Utami Y.D."/>
            <person name="Kuwahara H."/>
            <person name="Igai K."/>
            <person name="Murakami T."/>
            <person name="Sugaya K."/>
            <person name="Morikawa T."/>
            <person name="Nagura Y."/>
            <person name="Yuki M."/>
            <person name="Deevong P."/>
            <person name="Inoue T."/>
            <person name="Kihara K."/>
            <person name="Lo N."/>
            <person name="Yamada A."/>
            <person name="Ohkuma M."/>
            <person name="Hongoh Y."/>
        </authorList>
    </citation>
    <scope>NUCLEOTIDE SEQUENCE [LARGE SCALE GENOMIC DNA]</scope>
    <source>
        <strain evidence="1">NkOx7-02</strain>
    </source>
</reference>
<dbReference type="Proteomes" id="UP000275925">
    <property type="component" value="Unassembled WGS sequence"/>
</dbReference>
<evidence type="ECO:0000313" key="2">
    <source>
        <dbReference type="Proteomes" id="UP000275925"/>
    </source>
</evidence>
<evidence type="ECO:0000313" key="1">
    <source>
        <dbReference type="EMBL" id="GBR75994.1"/>
    </source>
</evidence>
<keyword evidence="2" id="KW-1185">Reference proteome</keyword>
<dbReference type="AlphaFoldDB" id="A0A388TGQ3"/>
<comment type="caution">
    <text evidence="1">The sequence shown here is derived from an EMBL/GenBank/DDBJ whole genome shotgun (WGS) entry which is preliminary data.</text>
</comment>
<dbReference type="EMBL" id="BGZO01000013">
    <property type="protein sequence ID" value="GBR75994.1"/>
    <property type="molecule type" value="Genomic_DNA"/>
</dbReference>
<gene>
    <name evidence="1" type="ORF">NO2_0613</name>
</gene>